<name>A0A1E7LWD6_9ACTN</name>
<accession>A0A1E7LWD6</accession>
<dbReference type="PATRIC" id="fig|518642.7.peg.5333"/>
<reference evidence="1 2" key="1">
    <citation type="journal article" date="2016" name="Front. Microbiol.">
        <title>Comparative Genomics Analysis of Streptomyces Species Reveals Their Adaptation to the Marine Environment and Their Diversity at the Genomic Level.</title>
        <authorList>
            <person name="Tian X."/>
            <person name="Zhang Z."/>
            <person name="Yang T."/>
            <person name="Chen M."/>
            <person name="Li J."/>
            <person name="Chen F."/>
            <person name="Yang J."/>
            <person name="Li W."/>
            <person name="Zhang B."/>
            <person name="Zhang Z."/>
            <person name="Wu J."/>
            <person name="Zhang C."/>
            <person name="Long L."/>
            <person name="Xiao J."/>
        </authorList>
    </citation>
    <scope>NUCLEOTIDE SEQUENCE [LARGE SCALE GENOMIC DNA]</scope>
    <source>
        <strain evidence="1 2">SCSIO M10372</strain>
    </source>
</reference>
<sequence length="166" mass="17630">MSDQLPDPAAFIGPIARGKAPLPADADADQCAAVLRRALHTIECRELGPEAAGKKFGPFADTMAGVVSVLMDENQARARHLEDADLHRLARTVQERGPAVDVALAPPRPTTVVLDEMAHVANMAADLGRGADSALTGPARCLAELSRPRRPLWWSPSGDRGAADER</sequence>
<proteinExistence type="predicted"/>
<gene>
    <name evidence="1" type="ORF">AN221_13415</name>
</gene>
<evidence type="ECO:0000313" key="1">
    <source>
        <dbReference type="EMBL" id="OEV20203.1"/>
    </source>
</evidence>
<comment type="caution">
    <text evidence="1">The sequence shown here is derived from an EMBL/GenBank/DDBJ whole genome shotgun (WGS) entry which is preliminary data.</text>
</comment>
<dbReference type="RefSeq" id="WP_070201178.1">
    <property type="nucleotide sequence ID" value="NZ_LJGZ01000027.1"/>
</dbReference>
<dbReference type="EMBL" id="LJGZ01000027">
    <property type="protein sequence ID" value="OEV20203.1"/>
    <property type="molecule type" value="Genomic_DNA"/>
</dbReference>
<dbReference type="AlphaFoldDB" id="A0A1E7LWD6"/>
<organism evidence="1 2">
    <name type="scientific">Streptomyces nanshensis</name>
    <dbReference type="NCBI Taxonomy" id="518642"/>
    <lineage>
        <taxon>Bacteria</taxon>
        <taxon>Bacillati</taxon>
        <taxon>Actinomycetota</taxon>
        <taxon>Actinomycetes</taxon>
        <taxon>Kitasatosporales</taxon>
        <taxon>Streptomycetaceae</taxon>
        <taxon>Streptomyces</taxon>
    </lineage>
</organism>
<dbReference type="Proteomes" id="UP000175971">
    <property type="component" value="Unassembled WGS sequence"/>
</dbReference>
<evidence type="ECO:0000313" key="2">
    <source>
        <dbReference type="Proteomes" id="UP000175971"/>
    </source>
</evidence>
<protein>
    <submittedName>
        <fullName evidence="1">Uncharacterized protein</fullName>
    </submittedName>
</protein>
<keyword evidence="2" id="KW-1185">Reference proteome</keyword>